<gene>
    <name evidence="2" type="ORF">A2209_02830</name>
</gene>
<feature type="transmembrane region" description="Helical" evidence="1">
    <location>
        <begin position="280"/>
        <end position="300"/>
    </location>
</feature>
<dbReference type="EMBL" id="MGBG01000023">
    <property type="protein sequence ID" value="OGK63165.1"/>
    <property type="molecule type" value="Genomic_DNA"/>
</dbReference>
<organism evidence="2 3">
    <name type="scientific">Candidatus Roizmanbacteria bacterium RIFOXYA1_FULL_41_12</name>
    <dbReference type="NCBI Taxonomy" id="1802082"/>
    <lineage>
        <taxon>Bacteria</taxon>
        <taxon>Candidatus Roizmaniibacteriota</taxon>
    </lineage>
</organism>
<evidence type="ECO:0000313" key="2">
    <source>
        <dbReference type="EMBL" id="OGK63165.1"/>
    </source>
</evidence>
<reference evidence="2 3" key="1">
    <citation type="journal article" date="2016" name="Nat. Commun.">
        <title>Thousands of microbial genomes shed light on interconnected biogeochemical processes in an aquifer system.</title>
        <authorList>
            <person name="Anantharaman K."/>
            <person name="Brown C.T."/>
            <person name="Hug L.A."/>
            <person name="Sharon I."/>
            <person name="Castelle C.J."/>
            <person name="Probst A.J."/>
            <person name="Thomas B.C."/>
            <person name="Singh A."/>
            <person name="Wilkins M.J."/>
            <person name="Karaoz U."/>
            <person name="Brodie E.L."/>
            <person name="Williams K.H."/>
            <person name="Hubbard S.S."/>
            <person name="Banfield J.F."/>
        </authorList>
    </citation>
    <scope>NUCLEOTIDE SEQUENCE [LARGE SCALE GENOMIC DNA]</scope>
</reference>
<name>A0A1F7K5L9_9BACT</name>
<comment type="caution">
    <text evidence="2">The sequence shown here is derived from an EMBL/GenBank/DDBJ whole genome shotgun (WGS) entry which is preliminary data.</text>
</comment>
<sequence>MFNLPFLHKNAAETERYIFILFLSGEKLYGFAFEEANSQNQSAIYQEAVDPFLKESAKKVEKIIANCERDLGENVYLKRTVLVLNSLYTTESGAIREDFLKEIKKLLKTVDLDNLGYLNFYEAVLHNFEKEAAYLFLEESLYDYSLYEIEKAAIKNIHKTAKAQEFGETIKDLNKQLDDKSEIIAWLGNAEEKPDLKIKHLIKESDLQQLLVKVYFKDKQSVAVEPEKEELKSGVLPLAPGFGTELSSVPSQSFTQPKKISFKLPSFNLKIKFPKVSRQVLWLGIPILILSLGLLYFIFFHQAVITLQTKKENFSSNIEFTVNSKSEFVKAYETRVSLTVSEPTTGEKVTGEKAKGEVTIYNGLFETKELAEGTRFISADGVVFVINAAVSVPAATTSANLGEGLVTKAFGKKNIELTALNIGAEANLDSGAKLTTEDFSDDEFYAIANNNFSGGFKKTVAVFDNADAVNLDKKALVMSKNKLQNEFKKTRGDNDVLFAQTISTTGVKKDYSAEINEEVNRVTLSYEGQVKAFYAPYVRLAEMVERQKLKDKEFVQDSFELSKIKLISQKNGNYLYSAIGRGQVQNFIDRNILIDKLKGKLKGQAQKILDEERNITSFQIQTKPLPLPYLPLMPKAIKFEFTK</sequence>
<evidence type="ECO:0000256" key="1">
    <source>
        <dbReference type="SAM" id="Phobius"/>
    </source>
</evidence>
<keyword evidence="1" id="KW-1133">Transmembrane helix</keyword>
<accession>A0A1F7K5L9</accession>
<dbReference type="AlphaFoldDB" id="A0A1F7K5L9"/>
<proteinExistence type="predicted"/>
<keyword evidence="1" id="KW-0812">Transmembrane</keyword>
<dbReference type="Proteomes" id="UP000178450">
    <property type="component" value="Unassembled WGS sequence"/>
</dbReference>
<protein>
    <recommendedName>
        <fullName evidence="4">Baseplate protein J-like domain-containing protein</fullName>
    </recommendedName>
</protein>
<evidence type="ECO:0008006" key="4">
    <source>
        <dbReference type="Google" id="ProtNLM"/>
    </source>
</evidence>
<keyword evidence="1" id="KW-0472">Membrane</keyword>
<evidence type="ECO:0000313" key="3">
    <source>
        <dbReference type="Proteomes" id="UP000178450"/>
    </source>
</evidence>